<accession>A0A2D0JM27</accession>
<proteinExistence type="predicted"/>
<protein>
    <submittedName>
        <fullName evidence="1">Uncharacterized protein</fullName>
    </submittedName>
</protein>
<keyword evidence="2" id="KW-1185">Reference proteome</keyword>
<organism evidence="1 2">
    <name type="scientific">Xenorhabdus miraniensis</name>
    <dbReference type="NCBI Taxonomy" id="351674"/>
    <lineage>
        <taxon>Bacteria</taxon>
        <taxon>Pseudomonadati</taxon>
        <taxon>Pseudomonadota</taxon>
        <taxon>Gammaproteobacteria</taxon>
        <taxon>Enterobacterales</taxon>
        <taxon>Morganellaceae</taxon>
        <taxon>Xenorhabdus</taxon>
    </lineage>
</organism>
<gene>
    <name evidence="1" type="ORF">Xmir_03275</name>
</gene>
<reference evidence="1 2" key="1">
    <citation type="journal article" date="2017" name="Nat. Microbiol.">
        <title>Natural product diversity associated with the nematode symbionts Photorhabdus and Xenorhabdus.</title>
        <authorList>
            <person name="Tobias N.J."/>
            <person name="Wolff H."/>
            <person name="Djahanschiri B."/>
            <person name="Grundmann F."/>
            <person name="Kronenwerth M."/>
            <person name="Shi Y.M."/>
            <person name="Simonyi S."/>
            <person name="Grun P."/>
            <person name="Shapiro-Ilan D."/>
            <person name="Pidot S.J."/>
            <person name="Stinear T.P."/>
            <person name="Ebersberger I."/>
            <person name="Bode H.B."/>
        </authorList>
    </citation>
    <scope>NUCLEOTIDE SEQUENCE [LARGE SCALE GENOMIC DNA]</scope>
    <source>
        <strain evidence="1 2">DSM 17902</strain>
    </source>
</reference>
<sequence length="60" mass="7668">MKDSWLLLFLDIFVVKPVFMEYRCHQFYQCAIHCRYYRFYYGVLFERRLSQYENKLIRIN</sequence>
<name>A0A2D0JM27_9GAMM</name>
<dbReference type="AlphaFoldDB" id="A0A2D0JM27"/>
<comment type="caution">
    <text evidence="1">The sequence shown here is derived from an EMBL/GenBank/DDBJ whole genome shotgun (WGS) entry which is preliminary data.</text>
</comment>
<dbReference type="EMBL" id="NITZ01000019">
    <property type="protein sequence ID" value="PHM47374.1"/>
    <property type="molecule type" value="Genomic_DNA"/>
</dbReference>
<evidence type="ECO:0000313" key="2">
    <source>
        <dbReference type="Proteomes" id="UP000221980"/>
    </source>
</evidence>
<evidence type="ECO:0000313" key="1">
    <source>
        <dbReference type="EMBL" id="PHM47374.1"/>
    </source>
</evidence>
<dbReference type="Proteomes" id="UP000221980">
    <property type="component" value="Unassembled WGS sequence"/>
</dbReference>